<gene>
    <name evidence="1" type="ORF">PU630_09720</name>
</gene>
<evidence type="ECO:0000313" key="2">
    <source>
        <dbReference type="Proteomes" id="UP001214553"/>
    </source>
</evidence>
<dbReference type="Proteomes" id="UP001214553">
    <property type="component" value="Chromosome"/>
</dbReference>
<evidence type="ECO:0000313" key="1">
    <source>
        <dbReference type="EMBL" id="WEG07540.1"/>
    </source>
</evidence>
<proteinExistence type="predicted"/>
<organism evidence="1 2">
    <name type="scientific">Microbacterium horticulturae</name>
    <dbReference type="NCBI Taxonomy" id="3028316"/>
    <lineage>
        <taxon>Bacteria</taxon>
        <taxon>Bacillati</taxon>
        <taxon>Actinomycetota</taxon>
        <taxon>Actinomycetes</taxon>
        <taxon>Micrococcales</taxon>
        <taxon>Microbacteriaceae</taxon>
        <taxon>Microbacterium</taxon>
    </lineage>
</organism>
<sequence length="334" mass="36947">MPTLQAIRAVKSAPLPLLRFTDIPHPERAVARGHVVKIRHGVYASAQLWKDLPPWDRYLARVHAAALVYPDAVFCLESAAALLGLPIFGDPGEVHMLVASRGTSRSFAAVRTHRSHPEREIIERSGLRVTSPADTAVDIARLRHNAVGLAVADAALRLEPALSRDALVQVNESRSSKRGRDIARWPLSRCTALSESTLESVSHAAIEWLGFPSPELQVVFRSAADAEDRGDCFWRGADLIGETDGDLKYDGRFGDPRTVMRNQFERDTRLRDRVREITHWGWREATTFAPLRGILTGAGLQQTGPEDSVQLYAMKRLLAPHAPHPVAPDASPRR</sequence>
<accession>A0ABY8BTN6</accession>
<reference evidence="1 2" key="1">
    <citation type="submission" date="2023-03" db="EMBL/GenBank/DDBJ databases">
        <title>Genome sequence of Microbacterium sp. KACC 23027.</title>
        <authorList>
            <person name="Kim S."/>
            <person name="Heo J."/>
            <person name="Kwon S.-W."/>
        </authorList>
    </citation>
    <scope>NUCLEOTIDE SEQUENCE [LARGE SCALE GENOMIC DNA]</scope>
    <source>
        <strain evidence="1 2">KACC 23027</strain>
    </source>
</reference>
<protein>
    <recommendedName>
        <fullName evidence="3">Transcriptional regulator, AbiEi antitoxin, Type IV TA system</fullName>
    </recommendedName>
</protein>
<dbReference type="EMBL" id="CP119108">
    <property type="protein sequence ID" value="WEG07540.1"/>
    <property type="molecule type" value="Genomic_DNA"/>
</dbReference>
<name>A0ABY8BTN6_9MICO</name>
<evidence type="ECO:0008006" key="3">
    <source>
        <dbReference type="Google" id="ProtNLM"/>
    </source>
</evidence>
<keyword evidence="2" id="KW-1185">Reference proteome</keyword>
<dbReference type="RefSeq" id="WP_275276878.1">
    <property type="nucleotide sequence ID" value="NZ_CP119108.1"/>
</dbReference>